<name>J0R416_9HYPH</name>
<protein>
    <submittedName>
        <fullName evidence="1">Uncharacterized protein</fullName>
    </submittedName>
</protein>
<comment type="caution">
    <text evidence="1">The sequence shown here is derived from an EMBL/GenBank/DDBJ whole genome shotgun (WGS) entry which is preliminary data.</text>
</comment>
<dbReference type="RefSeq" id="WP_008038623.1">
    <property type="nucleotide sequence ID" value="NZ_JH725147.1"/>
</dbReference>
<dbReference type="OrthoDB" id="9808314at2"/>
<accession>J0R416</accession>
<evidence type="ECO:0000313" key="1">
    <source>
        <dbReference type="EMBL" id="EJF90384.1"/>
    </source>
</evidence>
<organism evidence="1 2">
    <name type="scientific">Bartonella tamiae Th239</name>
    <dbReference type="NCBI Taxonomy" id="1094558"/>
    <lineage>
        <taxon>Bacteria</taxon>
        <taxon>Pseudomonadati</taxon>
        <taxon>Pseudomonadota</taxon>
        <taxon>Alphaproteobacteria</taxon>
        <taxon>Hyphomicrobiales</taxon>
        <taxon>Bartonellaceae</taxon>
        <taxon>Bartonella</taxon>
    </lineage>
</organism>
<dbReference type="Proteomes" id="UP000008952">
    <property type="component" value="Unassembled WGS sequence"/>
</dbReference>
<dbReference type="PATRIC" id="fig|1094558.3.peg.861"/>
<gene>
    <name evidence="1" type="ORF">ME5_00785</name>
</gene>
<keyword evidence="2" id="KW-1185">Reference proteome</keyword>
<dbReference type="EMBL" id="AIMB01000007">
    <property type="protein sequence ID" value="EJF90384.1"/>
    <property type="molecule type" value="Genomic_DNA"/>
</dbReference>
<proteinExistence type="predicted"/>
<dbReference type="eggNOG" id="ENOG5033DEA">
    <property type="taxonomic scope" value="Bacteria"/>
</dbReference>
<reference evidence="1 2" key="1">
    <citation type="submission" date="2012-03" db="EMBL/GenBank/DDBJ databases">
        <title>The Genome Sequence of Bartonella tamiae Th239.</title>
        <authorList>
            <consortium name="The Broad Institute Genome Sequencing Platform"/>
            <consortium name="The Broad Institute Genome Sequencing Center for Infectious Disease"/>
            <person name="Feldgarden M."/>
            <person name="Kirby J."/>
            <person name="Kosoy M."/>
            <person name="Birtles R."/>
            <person name="Probert W.S."/>
            <person name="Chiaraviglio L."/>
            <person name="Young S.K."/>
            <person name="Zeng Q."/>
            <person name="Gargeya S."/>
            <person name="Fitzgerald M."/>
            <person name="Haas B."/>
            <person name="Abouelleil A."/>
            <person name="Alvarado L."/>
            <person name="Arachchi H.M."/>
            <person name="Berlin A."/>
            <person name="Chapman S.B."/>
            <person name="Gearin G."/>
            <person name="Goldberg J."/>
            <person name="Griggs A."/>
            <person name="Gujja S."/>
            <person name="Hansen M."/>
            <person name="Heiman D."/>
            <person name="Howarth C."/>
            <person name="Larimer J."/>
            <person name="Lui A."/>
            <person name="MacDonald P.J.P."/>
            <person name="McCowen C."/>
            <person name="Montmayeur A."/>
            <person name="Murphy C."/>
            <person name="Neiman D."/>
            <person name="Pearson M."/>
            <person name="Priest M."/>
            <person name="Roberts A."/>
            <person name="Saif S."/>
            <person name="Shea T."/>
            <person name="Sisk P."/>
            <person name="Stolte C."/>
            <person name="Sykes S."/>
            <person name="Wortman J."/>
            <person name="Nusbaum C."/>
            <person name="Birren B."/>
        </authorList>
    </citation>
    <scope>NUCLEOTIDE SEQUENCE [LARGE SCALE GENOMIC DNA]</scope>
    <source>
        <strain evidence="1 2">Th239</strain>
    </source>
</reference>
<dbReference type="HOGENOM" id="CLU_201922_0_0_5"/>
<dbReference type="AlphaFoldDB" id="J0R416"/>
<sequence length="62" mass="7255">MAFEALKAEIAKLFEDMVNQPEDAHEIEMLLREKLNHFKVQGQPLPDDLVELEKKLEKDFDS</sequence>
<evidence type="ECO:0000313" key="2">
    <source>
        <dbReference type="Proteomes" id="UP000008952"/>
    </source>
</evidence>